<keyword evidence="4" id="KW-1185">Reference proteome</keyword>
<evidence type="ECO:0000313" key="3">
    <source>
        <dbReference type="EMBL" id="MDE1465987.1"/>
    </source>
</evidence>
<name>A0ABT5UKI1_9GAMM</name>
<dbReference type="Proteomes" id="UP001528823">
    <property type="component" value="Unassembled WGS sequence"/>
</dbReference>
<feature type="compositionally biased region" description="Basic and acidic residues" evidence="1">
    <location>
        <begin position="67"/>
        <end position="76"/>
    </location>
</feature>
<proteinExistence type="predicted"/>
<sequence length="548" mass="61688">MKSPKIESLTSEDFDQLRLAIEQSNLSDAHKILVIGVLELCLWLQQKLTFSKISISNLKKAFGVQSEKRSWDKPSDSEVQAESGVSNSTDSADISPKPDTRSIDKSKRKGHGRLGADAYTAAETVVLKHPDYTAGDPCPLLCGGKLYELKPPKVFIHIEGGQLFNATRYETQRLRCGLCGELYTTPRLANVTEKYDARAKAMVAVLKYQMGLPLYRLAQWQQQTGVPIPDTTQWGLCLEVHQVATYIFNACLILGAQSPLFFQDDTTVKVLSVMAGKEANPDRPDKKGTYTTGLIADHYGHSIYLFFSGIKHAGENLTRVLNERETGLPIPFQACDALPQNNIDKALETIVCHCLIHGRRKFIELENYFPEQASTVLDAVGCIYAYEDHCKKKKLSPLDRLAYHQKYSQPIMDILKSWMEQQLNERKAEPNSPLGKSYHYWLNRWDTLTQFLTHAGAPLDTNMVERALKIAIRVRKNSLFHKTLNGAKVGSELMSVIHTALKNGINPIDYLTVLQLYQEQVKQNPFAWLPWNYQQALSSITEETPLAA</sequence>
<dbReference type="InterPro" id="IPR004291">
    <property type="entry name" value="Transposase_IS66_central"/>
</dbReference>
<comment type="caution">
    <text evidence="3">The sequence shown here is derived from an EMBL/GenBank/DDBJ whole genome shotgun (WGS) entry which is preliminary data.</text>
</comment>
<gene>
    <name evidence="3" type="ORF">ORQ98_28915</name>
</gene>
<accession>A0ABT5UKI1</accession>
<evidence type="ECO:0000313" key="4">
    <source>
        <dbReference type="Proteomes" id="UP001528823"/>
    </source>
</evidence>
<organism evidence="3 4">
    <name type="scientific">Spartinivicinus poritis</name>
    <dbReference type="NCBI Taxonomy" id="2994640"/>
    <lineage>
        <taxon>Bacteria</taxon>
        <taxon>Pseudomonadati</taxon>
        <taxon>Pseudomonadota</taxon>
        <taxon>Gammaproteobacteria</taxon>
        <taxon>Oceanospirillales</taxon>
        <taxon>Zooshikellaceae</taxon>
        <taxon>Spartinivicinus</taxon>
    </lineage>
</organism>
<dbReference type="RefSeq" id="WP_274692286.1">
    <property type="nucleotide sequence ID" value="NZ_JAPMOU010000112.1"/>
</dbReference>
<evidence type="ECO:0000256" key="1">
    <source>
        <dbReference type="SAM" id="MobiDB-lite"/>
    </source>
</evidence>
<dbReference type="PANTHER" id="PTHR33678">
    <property type="entry name" value="BLL1576 PROTEIN"/>
    <property type="match status" value="1"/>
</dbReference>
<dbReference type="InterPro" id="IPR052344">
    <property type="entry name" value="Transposase-related"/>
</dbReference>
<reference evidence="3 4" key="1">
    <citation type="submission" date="2022-11" db="EMBL/GenBank/DDBJ databases">
        <title>Spartinivicinus poritis sp. nov., isolated from scleractinian coral Porites lutea.</title>
        <authorList>
            <person name="Zhang G."/>
            <person name="Cai L."/>
            <person name="Wei Q."/>
        </authorList>
    </citation>
    <scope>NUCLEOTIDE SEQUENCE [LARGE SCALE GENOMIC DNA]</scope>
    <source>
        <strain evidence="3 4">A2-2</strain>
    </source>
</reference>
<feature type="compositionally biased region" description="Basic and acidic residues" evidence="1">
    <location>
        <begin position="96"/>
        <end position="105"/>
    </location>
</feature>
<dbReference type="EMBL" id="JAPMOU010000112">
    <property type="protein sequence ID" value="MDE1465987.1"/>
    <property type="molecule type" value="Genomic_DNA"/>
</dbReference>
<feature type="compositionally biased region" description="Polar residues" evidence="1">
    <location>
        <begin position="77"/>
        <end position="92"/>
    </location>
</feature>
<dbReference type="PANTHER" id="PTHR33678:SF2">
    <property type="match status" value="1"/>
</dbReference>
<evidence type="ECO:0000259" key="2">
    <source>
        <dbReference type="Pfam" id="PF03050"/>
    </source>
</evidence>
<protein>
    <submittedName>
        <fullName evidence="3">Transposase</fullName>
    </submittedName>
</protein>
<feature type="region of interest" description="Disordered" evidence="1">
    <location>
        <begin position="67"/>
        <end position="111"/>
    </location>
</feature>
<dbReference type="Pfam" id="PF03050">
    <property type="entry name" value="DDE_Tnp_IS66"/>
    <property type="match status" value="1"/>
</dbReference>
<feature type="domain" description="Transposase IS66 central" evidence="2">
    <location>
        <begin position="196"/>
        <end position="488"/>
    </location>
</feature>